<gene>
    <name evidence="1" type="ORF">PA905_21000</name>
</gene>
<reference evidence="2" key="1">
    <citation type="submission" date="2019-02" db="EMBL/GenBank/DDBJ databases">
        <title>Draft genome sequence of Planktothrix agardhii NIES-905.</title>
        <authorList>
            <person name="Yamaguchi H."/>
            <person name="Suzuki S."/>
            <person name="Kawachi M."/>
        </authorList>
    </citation>
    <scope>NUCLEOTIDE SEQUENCE [LARGE SCALE GENOMIC DNA]</scope>
    <source>
        <strain evidence="2">CCAP 1459/11A</strain>
    </source>
</reference>
<accession>A0A4P5ZDM9</accession>
<comment type="caution">
    <text evidence="1">The sequence shown here is derived from an EMBL/GenBank/DDBJ whole genome shotgun (WGS) entry which is preliminary data.</text>
</comment>
<evidence type="ECO:0000313" key="2">
    <source>
        <dbReference type="Proteomes" id="UP000299794"/>
    </source>
</evidence>
<proteinExistence type="predicted"/>
<sequence>MLKGFNLSPVSLNNSDYIRETAFTLKVIQVHDVTRYDLLQRFVER</sequence>
<organism evidence="1 2">
    <name type="scientific">Planktothrix agardhii CCAP 1459/11A</name>
    <dbReference type="NCBI Taxonomy" id="282420"/>
    <lineage>
        <taxon>Bacteria</taxon>
        <taxon>Bacillati</taxon>
        <taxon>Cyanobacteriota</taxon>
        <taxon>Cyanophyceae</taxon>
        <taxon>Oscillatoriophycideae</taxon>
        <taxon>Oscillatoriales</taxon>
        <taxon>Microcoleaceae</taxon>
        <taxon>Planktothrix</taxon>
    </lineage>
</organism>
<protein>
    <submittedName>
        <fullName evidence="1">Uncharacterized protein</fullName>
    </submittedName>
</protein>
<name>A0A4P5ZDM9_PLAAG</name>
<evidence type="ECO:0000313" key="1">
    <source>
        <dbReference type="EMBL" id="GDZ94148.1"/>
    </source>
</evidence>
<dbReference type="Proteomes" id="UP000299794">
    <property type="component" value="Unassembled WGS sequence"/>
</dbReference>
<dbReference type="EMBL" id="BJCD01000040">
    <property type="protein sequence ID" value="GDZ94148.1"/>
    <property type="molecule type" value="Genomic_DNA"/>
</dbReference>
<dbReference type="AlphaFoldDB" id="A0A4P5ZDM9"/>